<keyword evidence="5 8" id="KW-1133">Transmembrane helix</keyword>
<dbReference type="InterPro" id="IPR011701">
    <property type="entry name" value="MFS"/>
</dbReference>
<feature type="region of interest" description="Disordered" evidence="7">
    <location>
        <begin position="472"/>
        <end position="501"/>
    </location>
</feature>
<dbReference type="PANTHER" id="PTHR42718">
    <property type="entry name" value="MAJOR FACILITATOR SUPERFAMILY MULTIDRUG TRANSPORTER MFSC"/>
    <property type="match status" value="1"/>
</dbReference>
<evidence type="ECO:0000256" key="4">
    <source>
        <dbReference type="ARBA" id="ARBA00022692"/>
    </source>
</evidence>
<feature type="transmembrane region" description="Helical" evidence="8">
    <location>
        <begin position="207"/>
        <end position="228"/>
    </location>
</feature>
<evidence type="ECO:0000256" key="8">
    <source>
        <dbReference type="SAM" id="Phobius"/>
    </source>
</evidence>
<evidence type="ECO:0000313" key="11">
    <source>
        <dbReference type="Proteomes" id="UP000199088"/>
    </source>
</evidence>
<feature type="transmembrane region" description="Helical" evidence="8">
    <location>
        <begin position="447"/>
        <end position="469"/>
    </location>
</feature>
<evidence type="ECO:0000256" key="7">
    <source>
        <dbReference type="SAM" id="MobiDB-lite"/>
    </source>
</evidence>
<feature type="transmembrane region" description="Helical" evidence="8">
    <location>
        <begin position="20"/>
        <end position="42"/>
    </location>
</feature>
<comment type="subcellular location">
    <subcellularLocation>
        <location evidence="1">Cell membrane</location>
        <topology evidence="1">Multi-pass membrane protein</topology>
    </subcellularLocation>
</comment>
<sequence>MTTRAVPDVDRPVRHRPNAVLAVACVASFMGILDVSIVNVALPSMRADLGLSPGGLQWVVNGYTLTYAGLLLVGGRAADLLGRRPVFIAGLAVFTVASLLGGLATEGWQLVAARALQGVGGAVFTPATLTLVTTTFVEPRERARALAIWSGVASAGGALGGVIGGVLTGLLSWRWVLIVNVPIGLAVLAAAWWVLAPEPRRPLRGRLDLTGAALVTAASSCLIGGLVGSEQHGWGAPSTLGLLGAAVVLGAAFVLVERRAAHPLVPLGVFRVRSLALANGLSLLTAGLIPAIFFFVSLHLQQGLRMPPLEAGLALLPAGLGIVVGLQTGPRLLRRFRPRSVYCAACLVSVVGLLLLSRIGSGGGYAGEVLGPLFLATAGFGAAGLPITMAATSGVGREQAGLASGLLNTSRQIGGAVGLAAFVVIASTVTAHRAGGAVPSAALLADGYGVALLVGAALVLVAGVGGLALPGTATGPPPPPVPSPDPQPATTDPRHHLGGPP</sequence>
<reference evidence="11" key="1">
    <citation type="submission" date="2016-10" db="EMBL/GenBank/DDBJ databases">
        <authorList>
            <person name="Varghese N."/>
            <person name="Submissions S."/>
        </authorList>
    </citation>
    <scope>NUCLEOTIDE SEQUENCE [LARGE SCALE GENOMIC DNA]</scope>
    <source>
        <strain evidence="11">DSM 45843</strain>
    </source>
</reference>
<dbReference type="EMBL" id="FNIR01000007">
    <property type="protein sequence ID" value="SDO69155.1"/>
    <property type="molecule type" value="Genomic_DNA"/>
</dbReference>
<dbReference type="InterPro" id="IPR020846">
    <property type="entry name" value="MFS_dom"/>
</dbReference>
<feature type="transmembrane region" description="Helical" evidence="8">
    <location>
        <begin position="111"/>
        <end position="134"/>
    </location>
</feature>
<evidence type="ECO:0000259" key="9">
    <source>
        <dbReference type="PROSITE" id="PS50850"/>
    </source>
</evidence>
<feature type="transmembrane region" description="Helical" evidence="8">
    <location>
        <begin position="413"/>
        <end position="435"/>
    </location>
</feature>
<dbReference type="STRING" id="1052260.SAMN05660199_02353"/>
<dbReference type="SUPFAM" id="SSF103473">
    <property type="entry name" value="MFS general substrate transporter"/>
    <property type="match status" value="1"/>
</dbReference>
<feature type="transmembrane region" description="Helical" evidence="8">
    <location>
        <begin position="277"/>
        <end position="299"/>
    </location>
</feature>
<dbReference type="InterPro" id="IPR036259">
    <property type="entry name" value="MFS_trans_sf"/>
</dbReference>
<dbReference type="RefSeq" id="WP_242654010.1">
    <property type="nucleotide sequence ID" value="NZ_FNIR01000007.1"/>
</dbReference>
<evidence type="ECO:0000256" key="1">
    <source>
        <dbReference type="ARBA" id="ARBA00004651"/>
    </source>
</evidence>
<name>A0A1H0LM24_9ACTN</name>
<feature type="transmembrane region" description="Helical" evidence="8">
    <location>
        <begin position="86"/>
        <end position="105"/>
    </location>
</feature>
<feature type="domain" description="Major facilitator superfamily (MFS) profile" evidence="9">
    <location>
        <begin position="20"/>
        <end position="474"/>
    </location>
</feature>
<gene>
    <name evidence="10" type="ORF">SAMN05660199_02353</name>
</gene>
<feature type="transmembrane region" description="Helical" evidence="8">
    <location>
        <begin position="173"/>
        <end position="195"/>
    </location>
</feature>
<evidence type="ECO:0000313" key="10">
    <source>
        <dbReference type="EMBL" id="SDO69155.1"/>
    </source>
</evidence>
<feature type="transmembrane region" description="Helical" evidence="8">
    <location>
        <begin position="146"/>
        <end position="167"/>
    </location>
</feature>
<keyword evidence="11" id="KW-1185">Reference proteome</keyword>
<keyword evidence="2" id="KW-0813">Transport</keyword>
<evidence type="ECO:0000256" key="5">
    <source>
        <dbReference type="ARBA" id="ARBA00022989"/>
    </source>
</evidence>
<feature type="compositionally biased region" description="Pro residues" evidence="7">
    <location>
        <begin position="475"/>
        <end position="487"/>
    </location>
</feature>
<feature type="transmembrane region" description="Helical" evidence="8">
    <location>
        <begin position="373"/>
        <end position="392"/>
    </location>
</feature>
<protein>
    <submittedName>
        <fullName evidence="10">Drug resistance transporter, EmrB/QacA subfamily</fullName>
    </submittedName>
</protein>
<dbReference type="Proteomes" id="UP000199088">
    <property type="component" value="Unassembled WGS sequence"/>
</dbReference>
<dbReference type="InterPro" id="IPR005829">
    <property type="entry name" value="Sugar_transporter_CS"/>
</dbReference>
<dbReference type="Gene3D" id="1.20.1720.10">
    <property type="entry name" value="Multidrug resistance protein D"/>
    <property type="match status" value="1"/>
</dbReference>
<dbReference type="PROSITE" id="PS50850">
    <property type="entry name" value="MFS"/>
    <property type="match status" value="1"/>
</dbReference>
<accession>A0A1H0LM24</accession>
<keyword evidence="4 8" id="KW-0812">Transmembrane</keyword>
<dbReference type="PROSITE" id="PS00216">
    <property type="entry name" value="SUGAR_TRANSPORT_1"/>
    <property type="match status" value="1"/>
</dbReference>
<proteinExistence type="predicted"/>
<dbReference type="PANTHER" id="PTHR42718:SF46">
    <property type="entry name" value="BLR6921 PROTEIN"/>
    <property type="match status" value="1"/>
</dbReference>
<feature type="transmembrane region" description="Helical" evidence="8">
    <location>
        <begin position="311"/>
        <end position="329"/>
    </location>
</feature>
<feature type="transmembrane region" description="Helical" evidence="8">
    <location>
        <begin position="234"/>
        <end position="256"/>
    </location>
</feature>
<keyword evidence="6 8" id="KW-0472">Membrane</keyword>
<dbReference type="CDD" id="cd17321">
    <property type="entry name" value="MFS_MMR_MDR_like"/>
    <property type="match status" value="1"/>
</dbReference>
<evidence type="ECO:0000256" key="6">
    <source>
        <dbReference type="ARBA" id="ARBA00023136"/>
    </source>
</evidence>
<dbReference type="GO" id="GO:0005886">
    <property type="term" value="C:plasma membrane"/>
    <property type="evidence" value="ECO:0007669"/>
    <property type="project" value="UniProtKB-SubCell"/>
</dbReference>
<keyword evidence="3" id="KW-1003">Cell membrane</keyword>
<evidence type="ECO:0000256" key="3">
    <source>
        <dbReference type="ARBA" id="ARBA00022475"/>
    </source>
</evidence>
<dbReference type="Pfam" id="PF07690">
    <property type="entry name" value="MFS_1"/>
    <property type="match status" value="1"/>
</dbReference>
<dbReference type="Gene3D" id="1.20.1250.20">
    <property type="entry name" value="MFS general substrate transporter like domains"/>
    <property type="match status" value="1"/>
</dbReference>
<dbReference type="GO" id="GO:0022857">
    <property type="term" value="F:transmembrane transporter activity"/>
    <property type="evidence" value="ECO:0007669"/>
    <property type="project" value="InterPro"/>
</dbReference>
<dbReference type="AlphaFoldDB" id="A0A1H0LM24"/>
<evidence type="ECO:0000256" key="2">
    <source>
        <dbReference type="ARBA" id="ARBA00022448"/>
    </source>
</evidence>
<feature type="transmembrane region" description="Helical" evidence="8">
    <location>
        <begin position="54"/>
        <end position="74"/>
    </location>
</feature>
<feature type="transmembrane region" description="Helical" evidence="8">
    <location>
        <begin position="341"/>
        <end position="361"/>
    </location>
</feature>
<organism evidence="10 11">
    <name type="scientific">Klenkia soli</name>
    <dbReference type="NCBI Taxonomy" id="1052260"/>
    <lineage>
        <taxon>Bacteria</taxon>
        <taxon>Bacillati</taxon>
        <taxon>Actinomycetota</taxon>
        <taxon>Actinomycetes</taxon>
        <taxon>Geodermatophilales</taxon>
        <taxon>Geodermatophilaceae</taxon>
        <taxon>Klenkia</taxon>
    </lineage>
</organism>